<keyword evidence="1" id="KW-0472">Membrane</keyword>
<keyword evidence="1" id="KW-1133">Transmembrane helix</keyword>
<proteinExistence type="predicted"/>
<evidence type="ECO:0000313" key="3">
    <source>
        <dbReference type="Proteomes" id="UP000244727"/>
    </source>
</evidence>
<protein>
    <submittedName>
        <fullName evidence="2">Uncharacterized protein</fullName>
    </submittedName>
</protein>
<dbReference type="EMBL" id="CP028858">
    <property type="protein sequence ID" value="AWB26862.1"/>
    <property type="molecule type" value="Genomic_DNA"/>
</dbReference>
<organism evidence="2 3">
    <name type="scientific">Halococcoides cellulosivorans</name>
    <dbReference type="NCBI Taxonomy" id="1679096"/>
    <lineage>
        <taxon>Archaea</taxon>
        <taxon>Methanobacteriati</taxon>
        <taxon>Methanobacteriota</taxon>
        <taxon>Stenosarchaea group</taxon>
        <taxon>Halobacteria</taxon>
        <taxon>Halobacteriales</taxon>
        <taxon>Haloarculaceae</taxon>
        <taxon>Halococcoides</taxon>
    </lineage>
</organism>
<name>A0A2R4WZ93_9EURY</name>
<dbReference type="AlphaFoldDB" id="A0A2R4WZ93"/>
<accession>A0A2R4WZ93</accession>
<feature type="transmembrane region" description="Helical" evidence="1">
    <location>
        <begin position="54"/>
        <end position="73"/>
    </location>
</feature>
<gene>
    <name evidence="2" type="ORF">HARCEL1_03595</name>
</gene>
<evidence type="ECO:0000313" key="2">
    <source>
        <dbReference type="EMBL" id="AWB26862.1"/>
    </source>
</evidence>
<keyword evidence="1" id="KW-0812">Transmembrane</keyword>
<sequence length="80" mass="8441">MTGRGPPTLRRVLGNVAVGCFCLGLLGLLLLPTVHVRPAHTLLGVLGFANSVDVVRALTAVAWLVGFALAALLRRTEPDR</sequence>
<evidence type="ECO:0000256" key="1">
    <source>
        <dbReference type="SAM" id="Phobius"/>
    </source>
</evidence>
<dbReference type="KEGG" id="harc:HARCEL1_03595"/>
<keyword evidence="3" id="KW-1185">Reference proteome</keyword>
<reference evidence="2 3" key="1">
    <citation type="submission" date="2018-04" db="EMBL/GenBank/DDBJ databases">
        <title>Halococcoides cellulosivorans gen. nov., sp. nov., an extremely halophilic cellulose-utilizing haloarchaeon from hypersaline lakes.</title>
        <authorList>
            <person name="Sorokin D.Y."/>
            <person name="Toshchakov S.V."/>
            <person name="Samarov N.I."/>
            <person name="Korzhenkov A."/>
            <person name="Kublanov I.V."/>
        </authorList>
    </citation>
    <scope>NUCLEOTIDE SEQUENCE [LARGE SCALE GENOMIC DNA]</scope>
    <source>
        <strain evidence="2 3">HArcel1</strain>
    </source>
</reference>
<dbReference type="Proteomes" id="UP000244727">
    <property type="component" value="Chromosome"/>
</dbReference>
<feature type="transmembrane region" description="Helical" evidence="1">
    <location>
        <begin position="12"/>
        <end position="34"/>
    </location>
</feature>